<feature type="domain" description="MADF" evidence="2">
    <location>
        <begin position="62"/>
        <end position="113"/>
    </location>
</feature>
<feature type="compositionally biased region" description="Basic and acidic residues" evidence="1">
    <location>
        <begin position="1"/>
        <end position="12"/>
    </location>
</feature>
<feature type="region of interest" description="Disordered" evidence="1">
    <location>
        <begin position="1"/>
        <end position="43"/>
    </location>
</feature>
<reference evidence="3" key="1">
    <citation type="submission" date="2020-08" db="EMBL/GenBank/DDBJ databases">
        <title>Spodoptera exigua strain:BAW_Kor-Di-RS1 Genome sequencing and assembly.</title>
        <authorList>
            <person name="Kim J."/>
            <person name="Nam H.Y."/>
            <person name="Kwon M."/>
            <person name="Choi J.H."/>
            <person name="Cho S.R."/>
            <person name="Kim G.-H."/>
        </authorList>
    </citation>
    <scope>NUCLEOTIDE SEQUENCE</scope>
    <source>
        <strain evidence="3">BAW_Kor-Di-RS1</strain>
        <tissue evidence="3">Whole-body</tissue>
    </source>
</reference>
<sequence>MTSRRTLSDDATSRFIAEEEENEHEREQGSDSEIEDNLSEDDIHKRVHVSREMERQNFDTELFIDEIEKRPAIWDLESPDYANRILKRRSWEELVLIFSDKDDSEEKKKDLGK</sequence>
<feature type="compositionally biased region" description="Acidic residues" evidence="1">
    <location>
        <begin position="30"/>
        <end position="40"/>
    </location>
</feature>
<comment type="caution">
    <text evidence="3">The sequence shown here is derived from an EMBL/GenBank/DDBJ whole genome shotgun (WGS) entry which is preliminary data.</text>
</comment>
<proteinExistence type="predicted"/>
<keyword evidence="4" id="KW-1185">Reference proteome</keyword>
<organism evidence="3 4">
    <name type="scientific">Spodoptera exigua</name>
    <name type="common">Beet armyworm</name>
    <name type="synonym">Noctua fulgens</name>
    <dbReference type="NCBI Taxonomy" id="7107"/>
    <lineage>
        <taxon>Eukaryota</taxon>
        <taxon>Metazoa</taxon>
        <taxon>Ecdysozoa</taxon>
        <taxon>Arthropoda</taxon>
        <taxon>Hexapoda</taxon>
        <taxon>Insecta</taxon>
        <taxon>Pterygota</taxon>
        <taxon>Neoptera</taxon>
        <taxon>Endopterygota</taxon>
        <taxon>Lepidoptera</taxon>
        <taxon>Glossata</taxon>
        <taxon>Ditrysia</taxon>
        <taxon>Noctuoidea</taxon>
        <taxon>Noctuidae</taxon>
        <taxon>Amphipyrinae</taxon>
        <taxon>Spodoptera</taxon>
    </lineage>
</organism>
<name>A0A835KYD9_SPOEX</name>
<protein>
    <recommendedName>
        <fullName evidence="2">MADF domain-containing protein</fullName>
    </recommendedName>
</protein>
<dbReference type="Proteomes" id="UP000648187">
    <property type="component" value="Unassembled WGS sequence"/>
</dbReference>
<evidence type="ECO:0000313" key="3">
    <source>
        <dbReference type="EMBL" id="KAF9405656.1"/>
    </source>
</evidence>
<accession>A0A835KYD9</accession>
<dbReference type="InterPro" id="IPR006578">
    <property type="entry name" value="MADF-dom"/>
</dbReference>
<dbReference type="PROSITE" id="PS51029">
    <property type="entry name" value="MADF"/>
    <property type="match status" value="1"/>
</dbReference>
<dbReference type="Pfam" id="PF10545">
    <property type="entry name" value="MADF_DNA_bdg"/>
    <property type="match status" value="1"/>
</dbReference>
<evidence type="ECO:0000259" key="2">
    <source>
        <dbReference type="PROSITE" id="PS51029"/>
    </source>
</evidence>
<evidence type="ECO:0000256" key="1">
    <source>
        <dbReference type="SAM" id="MobiDB-lite"/>
    </source>
</evidence>
<evidence type="ECO:0000313" key="4">
    <source>
        <dbReference type="Proteomes" id="UP000648187"/>
    </source>
</evidence>
<dbReference type="AlphaFoldDB" id="A0A835KYD9"/>
<gene>
    <name evidence="3" type="ORF">HW555_013704</name>
</gene>
<dbReference type="EMBL" id="JACKWZ010000702">
    <property type="protein sequence ID" value="KAF9405656.1"/>
    <property type="molecule type" value="Genomic_DNA"/>
</dbReference>